<keyword evidence="6" id="KW-0325">Glycoprotein</keyword>
<keyword evidence="4 8" id="KW-1133">Transmembrane helix</keyword>
<reference evidence="9 10" key="1">
    <citation type="submission" date="2019-05" db="EMBL/GenBank/DDBJ databases">
        <title>Another draft genome of Portunus trituberculatus and its Hox gene families provides insights of decapod evolution.</title>
        <authorList>
            <person name="Jeong J.-H."/>
            <person name="Song I."/>
            <person name="Kim S."/>
            <person name="Choi T."/>
            <person name="Kim D."/>
            <person name="Ryu S."/>
            <person name="Kim W."/>
        </authorList>
    </citation>
    <scope>NUCLEOTIDE SEQUENCE [LARGE SCALE GENOMIC DNA]</scope>
    <source>
        <tissue evidence="9">Muscle</tissue>
    </source>
</reference>
<evidence type="ECO:0000256" key="1">
    <source>
        <dbReference type="ARBA" id="ARBA00004141"/>
    </source>
</evidence>
<keyword evidence="3 8" id="KW-0812">Transmembrane</keyword>
<dbReference type="AlphaFoldDB" id="A0A5B7DXW7"/>
<evidence type="ECO:0000256" key="4">
    <source>
        <dbReference type="ARBA" id="ARBA00022989"/>
    </source>
</evidence>
<feature type="transmembrane region" description="Helical" evidence="8">
    <location>
        <begin position="212"/>
        <end position="236"/>
    </location>
</feature>
<accession>A0A5B7DXW7</accession>
<evidence type="ECO:0000256" key="3">
    <source>
        <dbReference type="ARBA" id="ARBA00022692"/>
    </source>
</evidence>
<evidence type="ECO:0000256" key="2">
    <source>
        <dbReference type="ARBA" id="ARBA00006058"/>
    </source>
</evidence>
<keyword evidence="5 8" id="KW-0472">Membrane</keyword>
<dbReference type="OrthoDB" id="6229420at2759"/>
<evidence type="ECO:0000256" key="8">
    <source>
        <dbReference type="SAM" id="Phobius"/>
    </source>
</evidence>
<dbReference type="EMBL" id="VSRR010001594">
    <property type="protein sequence ID" value="MPC26400.1"/>
    <property type="molecule type" value="Genomic_DNA"/>
</dbReference>
<comment type="subcellular location">
    <subcellularLocation>
        <location evidence="1">Membrane</location>
        <topology evidence="1">Multi-pass membrane protein</topology>
    </subcellularLocation>
</comment>
<dbReference type="PANTHER" id="PTHR22730">
    <property type="entry name" value="PROMININ PROM PROTEIN"/>
    <property type="match status" value="1"/>
</dbReference>
<dbReference type="PANTHER" id="PTHR22730:SF1">
    <property type="entry name" value="PROMININ-LIKE PROTEIN"/>
    <property type="match status" value="1"/>
</dbReference>
<comment type="caution">
    <text evidence="9">The sequence shown here is derived from an EMBL/GenBank/DDBJ whole genome shotgun (WGS) entry which is preliminary data.</text>
</comment>
<comment type="similarity">
    <text evidence="2">Belongs to the prominin family.</text>
</comment>
<proteinExistence type="inferred from homology"/>
<feature type="transmembrane region" description="Helical" evidence="8">
    <location>
        <begin position="168"/>
        <end position="191"/>
    </location>
</feature>
<organism evidence="9 10">
    <name type="scientific">Portunus trituberculatus</name>
    <name type="common">Swimming crab</name>
    <name type="synonym">Neptunus trituberculatus</name>
    <dbReference type="NCBI Taxonomy" id="210409"/>
    <lineage>
        <taxon>Eukaryota</taxon>
        <taxon>Metazoa</taxon>
        <taxon>Ecdysozoa</taxon>
        <taxon>Arthropoda</taxon>
        <taxon>Crustacea</taxon>
        <taxon>Multicrustacea</taxon>
        <taxon>Malacostraca</taxon>
        <taxon>Eumalacostraca</taxon>
        <taxon>Eucarida</taxon>
        <taxon>Decapoda</taxon>
        <taxon>Pleocyemata</taxon>
        <taxon>Brachyura</taxon>
        <taxon>Eubrachyura</taxon>
        <taxon>Portunoidea</taxon>
        <taxon>Portunidae</taxon>
        <taxon>Portuninae</taxon>
        <taxon>Portunus</taxon>
    </lineage>
</organism>
<feature type="region of interest" description="Disordered" evidence="7">
    <location>
        <begin position="522"/>
        <end position="560"/>
    </location>
</feature>
<evidence type="ECO:0000256" key="7">
    <source>
        <dbReference type="SAM" id="MobiDB-lite"/>
    </source>
</evidence>
<sequence length="560" mass="62889">MLLRGGFGVLACVGLEDVASRLKELYNSCESLPECRQLITKYADKLTINNDFDQLPNVESKLEEVSSLIESGIEVVVKRGKRSFDSIATEIQNKVQRSIPEIKAKIADVGGQLEDAAEKIHRFLQPVDLSESQEPNSYPEEPNTYLRQINTYLRVMQDGINEYAMYRYWGSMGLCILLLVITLCFTLGVVFGCCGRRPDEASSCHKSTGASWLIGVGLTFLFSAVIMTCTTVLFVVGSASEILVCDPLRDPMHSEVFSIAADFSNLEHLYPPGKAPKLTEIISKCHRNLSMHTVLSLDNIESNLAKLQDYKNRLNLHEKIAQLKRDIRVNTNVEILSQNAKEQLWDLANSSVADKDTWTYYTDILEKKVLTIDLMELAALLNQTAGGHHQVSVKLKNGALFLEGLQRWVTSIGSLTRDLKRTTARLNEHLKFNKTSLREAIVDLISQAEFAQYYLQINGSQEVTELVERFSEDFLADVDEYVHHVQTAVENDVGRCGPVSTIYNATTSAVCKDIISAYDKKQRRRSREHEGYVSSSYTADQPYSGSRASPPRNEYINTTE</sequence>
<protein>
    <submittedName>
        <fullName evidence="9">Prominin-1</fullName>
    </submittedName>
</protein>
<gene>
    <name evidence="9" type="primary">Prom1_1</name>
    <name evidence="9" type="ORF">E2C01_019539</name>
</gene>
<dbReference type="Pfam" id="PF05478">
    <property type="entry name" value="Prominin"/>
    <property type="match status" value="1"/>
</dbReference>
<dbReference type="GO" id="GO:0016020">
    <property type="term" value="C:membrane"/>
    <property type="evidence" value="ECO:0007669"/>
    <property type="project" value="UniProtKB-SubCell"/>
</dbReference>
<name>A0A5B7DXW7_PORTR</name>
<keyword evidence="10" id="KW-1185">Reference proteome</keyword>
<dbReference type="Proteomes" id="UP000324222">
    <property type="component" value="Unassembled WGS sequence"/>
</dbReference>
<evidence type="ECO:0000256" key="6">
    <source>
        <dbReference type="ARBA" id="ARBA00023180"/>
    </source>
</evidence>
<feature type="compositionally biased region" description="Polar residues" evidence="7">
    <location>
        <begin position="533"/>
        <end position="547"/>
    </location>
</feature>
<evidence type="ECO:0000256" key="5">
    <source>
        <dbReference type="ARBA" id="ARBA00023136"/>
    </source>
</evidence>
<evidence type="ECO:0000313" key="9">
    <source>
        <dbReference type="EMBL" id="MPC26400.1"/>
    </source>
</evidence>
<evidence type="ECO:0000313" key="10">
    <source>
        <dbReference type="Proteomes" id="UP000324222"/>
    </source>
</evidence>
<dbReference type="InterPro" id="IPR008795">
    <property type="entry name" value="Prominin"/>
</dbReference>